<evidence type="ECO:0000256" key="10">
    <source>
        <dbReference type="ARBA" id="ARBA00023136"/>
    </source>
</evidence>
<comment type="subcellular location">
    <subcellularLocation>
        <location evidence="3">Endoplasmic reticulum membrane</location>
    </subcellularLocation>
    <subcellularLocation>
        <location evidence="2">Nucleus membrane</location>
    </subcellularLocation>
</comment>
<evidence type="ECO:0000256" key="11">
    <source>
        <dbReference type="ARBA" id="ARBA00023180"/>
    </source>
</evidence>
<proteinExistence type="inferred from homology"/>
<sequence>MAASLKHLVMGLKLILLICFLVAPAYGAFSWGIQDKMTARPDLDHPKAPKAAATLFKRPKSPRFYESALKELQELESKPFCNRIATKLLVDNCQLIDGKDEDSILQDSGRYIRDFVDAYGAALAICELERGTFTIPKQCAKLQEPALAKLALHQEPQLHMNTAEILDCLTALAMDHSTWNTWLHFRGQAVMYCHASRVDNEKAQTIHLHQQLVKVVAKLAKGVEIELQKRMDELDLRAQEAAEKIEQLNPQVAMLKDELLKAREYIAADLTDTMMKSSHAMQNNLQDAGDLQQLLRVLLKTVLENQSSISSSHAQSLSVLTEKADEELSGLMVIAAAAVASAAALQTQIETSRIEFEGLEHRQHNLERGMVRLLSIADNLTSEHEAHAHALDAASNLTYDILDVLGKTATQAANMQQSVFRDVKVGGLWPHVVCPVISLIYGSYGLPPSLMRNVGLFAVGEAVALLTSGTWTVNLGSFSLFSPSETEAELDMGLSTTSNVTESNL</sequence>
<organism evidence="15 16">
    <name type="scientific">Phyllachora maydis</name>
    <dbReference type="NCBI Taxonomy" id="1825666"/>
    <lineage>
        <taxon>Eukaryota</taxon>
        <taxon>Fungi</taxon>
        <taxon>Dikarya</taxon>
        <taxon>Ascomycota</taxon>
        <taxon>Pezizomycotina</taxon>
        <taxon>Sordariomycetes</taxon>
        <taxon>Sordariomycetidae</taxon>
        <taxon>Phyllachorales</taxon>
        <taxon>Phyllachoraceae</taxon>
        <taxon>Phyllachora</taxon>
    </lineage>
</organism>
<keyword evidence="5" id="KW-0415">Karyogamy</keyword>
<evidence type="ECO:0000256" key="8">
    <source>
        <dbReference type="ARBA" id="ARBA00022824"/>
    </source>
</evidence>
<dbReference type="EMBL" id="JAQQPM010000008">
    <property type="protein sequence ID" value="KAK2074578.1"/>
    <property type="molecule type" value="Genomic_DNA"/>
</dbReference>
<keyword evidence="11" id="KW-0325">Glycoprotein</keyword>
<evidence type="ECO:0000313" key="16">
    <source>
        <dbReference type="Proteomes" id="UP001217918"/>
    </source>
</evidence>
<dbReference type="GO" id="GO:0005789">
    <property type="term" value="C:endoplasmic reticulum membrane"/>
    <property type="evidence" value="ECO:0007669"/>
    <property type="project" value="UniProtKB-SubCell"/>
</dbReference>
<gene>
    <name evidence="15" type="ORF">P8C59_008774</name>
</gene>
<dbReference type="GO" id="GO:0048288">
    <property type="term" value="P:nuclear membrane fusion involved in karyogamy"/>
    <property type="evidence" value="ECO:0007669"/>
    <property type="project" value="InterPro"/>
</dbReference>
<comment type="similarity">
    <text evidence="4">Belongs to the KAR5 family.</text>
</comment>
<feature type="signal peptide" evidence="14">
    <location>
        <begin position="1"/>
        <end position="27"/>
    </location>
</feature>
<evidence type="ECO:0000256" key="14">
    <source>
        <dbReference type="SAM" id="SignalP"/>
    </source>
</evidence>
<comment type="caution">
    <text evidence="15">The sequence shown here is derived from an EMBL/GenBank/DDBJ whole genome shotgun (WGS) entry which is preliminary data.</text>
</comment>
<evidence type="ECO:0000256" key="4">
    <source>
        <dbReference type="ARBA" id="ARBA00010473"/>
    </source>
</evidence>
<keyword evidence="9" id="KW-1133">Transmembrane helix</keyword>
<keyword evidence="16" id="KW-1185">Reference proteome</keyword>
<evidence type="ECO:0000256" key="1">
    <source>
        <dbReference type="ARBA" id="ARBA00003389"/>
    </source>
</evidence>
<name>A0AAD9IBT0_9PEZI</name>
<dbReference type="InterPro" id="IPR007292">
    <property type="entry name" value="Nuclear_fusion_Kar5"/>
</dbReference>
<dbReference type="PANTHER" id="PTHR28012:SF1">
    <property type="entry name" value="NUCLEAR FUSION PROTEIN KAR5"/>
    <property type="match status" value="1"/>
</dbReference>
<feature type="chain" id="PRO_5042290294" description="Nuclear membrane fusion protein Kar5" evidence="14">
    <location>
        <begin position="28"/>
        <end position="505"/>
    </location>
</feature>
<dbReference type="Proteomes" id="UP001217918">
    <property type="component" value="Unassembled WGS sequence"/>
</dbReference>
<keyword evidence="13" id="KW-0175">Coiled coil</keyword>
<keyword evidence="12" id="KW-0539">Nucleus</keyword>
<dbReference type="AlphaFoldDB" id="A0AAD9IBT0"/>
<evidence type="ECO:0000256" key="6">
    <source>
        <dbReference type="ARBA" id="ARBA00022692"/>
    </source>
</evidence>
<dbReference type="PANTHER" id="PTHR28012">
    <property type="entry name" value="NUCLEAR FUSION PROTEIN KAR5"/>
    <property type="match status" value="1"/>
</dbReference>
<evidence type="ECO:0000256" key="9">
    <source>
        <dbReference type="ARBA" id="ARBA00022989"/>
    </source>
</evidence>
<evidence type="ECO:0000256" key="5">
    <source>
        <dbReference type="ARBA" id="ARBA00022459"/>
    </source>
</evidence>
<dbReference type="GO" id="GO:0031965">
    <property type="term" value="C:nuclear membrane"/>
    <property type="evidence" value="ECO:0007669"/>
    <property type="project" value="UniProtKB-SubCell"/>
</dbReference>
<evidence type="ECO:0000256" key="12">
    <source>
        <dbReference type="ARBA" id="ARBA00023242"/>
    </source>
</evidence>
<protein>
    <recommendedName>
        <fullName evidence="17">Nuclear membrane fusion protein Kar5</fullName>
    </recommendedName>
</protein>
<keyword evidence="7 14" id="KW-0732">Signal</keyword>
<evidence type="ECO:0008006" key="17">
    <source>
        <dbReference type="Google" id="ProtNLM"/>
    </source>
</evidence>
<keyword evidence="8" id="KW-0256">Endoplasmic reticulum</keyword>
<keyword evidence="10" id="KW-0472">Membrane</keyword>
<keyword evidence="6" id="KW-0812">Transmembrane</keyword>
<evidence type="ECO:0000256" key="2">
    <source>
        <dbReference type="ARBA" id="ARBA00004126"/>
    </source>
</evidence>
<evidence type="ECO:0000256" key="7">
    <source>
        <dbReference type="ARBA" id="ARBA00022729"/>
    </source>
</evidence>
<comment type="function">
    <text evidence="1">Required for nuclear membrane fusion during karyogamy.</text>
</comment>
<dbReference type="GO" id="GO:0000742">
    <property type="term" value="P:karyogamy involved in conjugation with cellular fusion"/>
    <property type="evidence" value="ECO:0007669"/>
    <property type="project" value="InterPro"/>
</dbReference>
<evidence type="ECO:0000313" key="15">
    <source>
        <dbReference type="EMBL" id="KAK2074578.1"/>
    </source>
</evidence>
<feature type="coiled-coil region" evidence="13">
    <location>
        <begin position="224"/>
        <end position="258"/>
    </location>
</feature>
<evidence type="ECO:0000256" key="13">
    <source>
        <dbReference type="SAM" id="Coils"/>
    </source>
</evidence>
<evidence type="ECO:0000256" key="3">
    <source>
        <dbReference type="ARBA" id="ARBA00004586"/>
    </source>
</evidence>
<accession>A0AAD9IBT0</accession>
<reference evidence="15" key="1">
    <citation type="journal article" date="2023" name="Mol. Plant Microbe Interact.">
        <title>Elucidating the Obligate Nature and Biological Capacity of an Invasive Fungal Corn Pathogen.</title>
        <authorList>
            <person name="MacCready J.S."/>
            <person name="Roggenkamp E.M."/>
            <person name="Gdanetz K."/>
            <person name="Chilvers M.I."/>
        </authorList>
    </citation>
    <scope>NUCLEOTIDE SEQUENCE</scope>
    <source>
        <strain evidence="15">PM02</strain>
    </source>
</reference>